<dbReference type="InterPro" id="IPR029061">
    <property type="entry name" value="THDP-binding"/>
</dbReference>
<accession>A0A445AQ71</accession>
<evidence type="ECO:0000256" key="4">
    <source>
        <dbReference type="ARBA" id="ARBA00022679"/>
    </source>
</evidence>
<organism evidence="9 10">
    <name type="scientific">Arachis hypogaea</name>
    <name type="common">Peanut</name>
    <dbReference type="NCBI Taxonomy" id="3818"/>
    <lineage>
        <taxon>Eukaryota</taxon>
        <taxon>Viridiplantae</taxon>
        <taxon>Streptophyta</taxon>
        <taxon>Embryophyta</taxon>
        <taxon>Tracheophyta</taxon>
        <taxon>Spermatophyta</taxon>
        <taxon>Magnoliopsida</taxon>
        <taxon>eudicotyledons</taxon>
        <taxon>Gunneridae</taxon>
        <taxon>Pentapetalae</taxon>
        <taxon>rosids</taxon>
        <taxon>fabids</taxon>
        <taxon>Fabales</taxon>
        <taxon>Fabaceae</taxon>
        <taxon>Papilionoideae</taxon>
        <taxon>50 kb inversion clade</taxon>
        <taxon>dalbergioids sensu lato</taxon>
        <taxon>Dalbergieae</taxon>
        <taxon>Pterocarpus clade</taxon>
        <taxon>Arachis</taxon>
    </lineage>
</organism>
<feature type="domain" description="Transketolase-like pyrimidine-binding" evidence="8">
    <location>
        <begin position="62"/>
        <end position="223"/>
    </location>
</feature>
<dbReference type="SUPFAM" id="SSF48340">
    <property type="entry name" value="Interferon-induced guanylate-binding protein 1 (GBP1), C-terminal domain"/>
    <property type="match status" value="1"/>
</dbReference>
<evidence type="ECO:0000256" key="7">
    <source>
        <dbReference type="SAM" id="Phobius"/>
    </source>
</evidence>
<evidence type="ECO:0000313" key="9">
    <source>
        <dbReference type="EMBL" id="RYR28530.1"/>
    </source>
</evidence>
<dbReference type="PANTHER" id="PTHR43322">
    <property type="entry name" value="1-D-DEOXYXYLULOSE 5-PHOSPHATE SYNTHASE-RELATED"/>
    <property type="match status" value="1"/>
</dbReference>
<dbReference type="GO" id="GO:0005525">
    <property type="term" value="F:GTP binding"/>
    <property type="evidence" value="ECO:0007669"/>
    <property type="project" value="InterPro"/>
</dbReference>
<keyword evidence="6" id="KW-0786">Thiamine pyrophosphate</keyword>
<dbReference type="GO" id="GO:0008661">
    <property type="term" value="F:1-deoxy-D-xylulose-5-phosphate synthase activity"/>
    <property type="evidence" value="ECO:0007669"/>
    <property type="project" value="InterPro"/>
</dbReference>
<keyword evidence="7" id="KW-1133">Transmembrane helix</keyword>
<dbReference type="AlphaFoldDB" id="A0A445AQ71"/>
<evidence type="ECO:0000256" key="1">
    <source>
        <dbReference type="ARBA" id="ARBA00001946"/>
    </source>
</evidence>
<dbReference type="GO" id="GO:0016114">
    <property type="term" value="P:terpenoid biosynthetic process"/>
    <property type="evidence" value="ECO:0007669"/>
    <property type="project" value="InterPro"/>
</dbReference>
<keyword evidence="10" id="KW-1185">Reference proteome</keyword>
<feature type="transmembrane region" description="Helical" evidence="7">
    <location>
        <begin position="50"/>
        <end position="83"/>
    </location>
</feature>
<keyword evidence="4" id="KW-0808">Transferase</keyword>
<comment type="caution">
    <text evidence="9">The sequence shown here is derived from an EMBL/GenBank/DDBJ whole genome shotgun (WGS) entry which is preliminary data.</text>
</comment>
<evidence type="ECO:0000256" key="3">
    <source>
        <dbReference type="ARBA" id="ARBA00011738"/>
    </source>
</evidence>
<dbReference type="InterPro" id="IPR036543">
    <property type="entry name" value="Guanylate-bd_C_sf"/>
</dbReference>
<reference evidence="9 10" key="1">
    <citation type="submission" date="2019-01" db="EMBL/GenBank/DDBJ databases">
        <title>Sequencing of cultivated peanut Arachis hypogaea provides insights into genome evolution and oil improvement.</title>
        <authorList>
            <person name="Chen X."/>
        </authorList>
    </citation>
    <scope>NUCLEOTIDE SEQUENCE [LARGE SCALE GENOMIC DNA]</scope>
    <source>
        <strain evidence="10">cv. Fuhuasheng</strain>
        <tissue evidence="9">Leaves</tissue>
    </source>
</reference>
<evidence type="ECO:0000256" key="5">
    <source>
        <dbReference type="ARBA" id="ARBA00022842"/>
    </source>
</evidence>
<dbReference type="SMART" id="SM00861">
    <property type="entry name" value="Transket_pyr"/>
    <property type="match status" value="1"/>
</dbReference>
<sequence>MAKFIAGLQKCNHSFEHECVGPSKTNYEQRMMKMLGKSKSQFIKDYNQRLFNWLVSFSLVMVVIGHFIIKFILIEMGAWLLFIFLETYTRMFWLAESLYYNPVWHFIVATLETLVYSPVLDLDRIYYTPLLPSMLPWGYDQVAHDVDLQKLPVRFALDRAGLVSADGPTHYGAFDTTFMACLPNMVVMAPSNETELMHMVATAAAIDDRPSCFRFLRGNAVGSILPNNNKGTPLEVGKVRVLKREARYIEHGSQKDQIQAAGLNSNHIAAIALSLTNVQWDNLLLLSMQI</sequence>
<dbReference type="Pfam" id="PF02779">
    <property type="entry name" value="Transket_pyr"/>
    <property type="match status" value="1"/>
</dbReference>
<keyword evidence="5" id="KW-0460">Magnesium</keyword>
<gene>
    <name evidence="9" type="ORF">Ahy_B01g052676</name>
</gene>
<dbReference type="Gene3D" id="3.40.50.970">
    <property type="match status" value="1"/>
</dbReference>
<proteinExistence type="predicted"/>
<dbReference type="InterPro" id="IPR005477">
    <property type="entry name" value="Dxylulose-5-P_synthase"/>
</dbReference>
<comment type="cofactor">
    <cofactor evidence="1">
        <name>Mg(2+)</name>
        <dbReference type="ChEBI" id="CHEBI:18420"/>
    </cofactor>
</comment>
<keyword evidence="7" id="KW-0472">Membrane</keyword>
<dbReference type="GO" id="GO:0003924">
    <property type="term" value="F:GTPase activity"/>
    <property type="evidence" value="ECO:0007669"/>
    <property type="project" value="InterPro"/>
</dbReference>
<comment type="subunit">
    <text evidence="3">Homodimer.</text>
</comment>
<evidence type="ECO:0000313" key="10">
    <source>
        <dbReference type="Proteomes" id="UP000289738"/>
    </source>
</evidence>
<dbReference type="InterPro" id="IPR005475">
    <property type="entry name" value="Transketolase-like_Pyr-bd"/>
</dbReference>
<protein>
    <recommendedName>
        <fullName evidence="8">Transketolase-like pyrimidine-binding domain-containing protein</fullName>
    </recommendedName>
</protein>
<name>A0A445AQ71_ARAHY</name>
<dbReference type="EMBL" id="SDMP01000011">
    <property type="protein sequence ID" value="RYR28530.1"/>
    <property type="molecule type" value="Genomic_DNA"/>
</dbReference>
<comment type="cofactor">
    <cofactor evidence="2">
        <name>thiamine diphosphate</name>
        <dbReference type="ChEBI" id="CHEBI:58937"/>
    </cofactor>
</comment>
<dbReference type="SUPFAM" id="SSF52518">
    <property type="entry name" value="Thiamin diphosphate-binding fold (THDP-binding)"/>
    <property type="match status" value="1"/>
</dbReference>
<dbReference type="CDD" id="cd07033">
    <property type="entry name" value="TPP_PYR_DXS_TK_like"/>
    <property type="match status" value="1"/>
</dbReference>
<keyword evidence="7" id="KW-0812">Transmembrane</keyword>
<evidence type="ECO:0000256" key="6">
    <source>
        <dbReference type="ARBA" id="ARBA00023052"/>
    </source>
</evidence>
<dbReference type="STRING" id="3818.A0A445AQ71"/>
<evidence type="ECO:0000256" key="2">
    <source>
        <dbReference type="ARBA" id="ARBA00001964"/>
    </source>
</evidence>
<dbReference type="Proteomes" id="UP000289738">
    <property type="component" value="Chromosome B01"/>
</dbReference>
<dbReference type="PANTHER" id="PTHR43322:SF6">
    <property type="entry name" value="1-DEOXY-D-XYLULOSE-5-PHOSPHATE SYNTHASE"/>
    <property type="match status" value="1"/>
</dbReference>
<evidence type="ECO:0000259" key="8">
    <source>
        <dbReference type="SMART" id="SM00861"/>
    </source>
</evidence>